<keyword evidence="2" id="KW-1133">Transmembrane helix</keyword>
<evidence type="ECO:0000313" key="4">
    <source>
        <dbReference type="Proteomes" id="UP001179952"/>
    </source>
</evidence>
<dbReference type="InterPro" id="IPR051283">
    <property type="entry name" value="Sec_Metabolite_Acyltrans"/>
</dbReference>
<dbReference type="EMBL" id="JAUJYN010000003">
    <property type="protein sequence ID" value="KAK1276926.1"/>
    <property type="molecule type" value="Genomic_DNA"/>
</dbReference>
<evidence type="ECO:0000313" key="3">
    <source>
        <dbReference type="EMBL" id="KAK1276926.1"/>
    </source>
</evidence>
<accession>A0AAV9BJS5</accession>
<dbReference type="AlphaFoldDB" id="A0AAV9BJS5"/>
<keyword evidence="4" id="KW-1185">Reference proteome</keyword>
<reference evidence="3" key="1">
    <citation type="journal article" date="2023" name="Nat. Commun.">
        <title>Diploid and tetraploid genomes of Acorus and the evolution of monocots.</title>
        <authorList>
            <person name="Ma L."/>
            <person name="Liu K.W."/>
            <person name="Li Z."/>
            <person name="Hsiao Y.Y."/>
            <person name="Qi Y."/>
            <person name="Fu T."/>
            <person name="Tang G.D."/>
            <person name="Zhang D."/>
            <person name="Sun W.H."/>
            <person name="Liu D.K."/>
            <person name="Li Y."/>
            <person name="Chen G.Z."/>
            <person name="Liu X.D."/>
            <person name="Liao X.Y."/>
            <person name="Jiang Y.T."/>
            <person name="Yu X."/>
            <person name="Hao Y."/>
            <person name="Huang J."/>
            <person name="Zhao X.W."/>
            <person name="Ke S."/>
            <person name="Chen Y.Y."/>
            <person name="Wu W.L."/>
            <person name="Hsu J.L."/>
            <person name="Lin Y.F."/>
            <person name="Huang M.D."/>
            <person name="Li C.Y."/>
            <person name="Huang L."/>
            <person name="Wang Z.W."/>
            <person name="Zhao X."/>
            <person name="Zhong W.Y."/>
            <person name="Peng D.H."/>
            <person name="Ahmad S."/>
            <person name="Lan S."/>
            <person name="Zhang J.S."/>
            <person name="Tsai W.C."/>
            <person name="Van de Peer Y."/>
            <person name="Liu Z.J."/>
        </authorList>
    </citation>
    <scope>NUCLEOTIDE SEQUENCE</scope>
    <source>
        <strain evidence="3">SCP</strain>
    </source>
</reference>
<sequence>MLDAAANHDGHTLPLLLVQLTELVHWVFVGRVLVQPCRRRRDGTSFWHFFHAWSEISKNKHKRRIQTLVSLGCRHLKSGPAR</sequence>
<evidence type="ECO:0008006" key="5">
    <source>
        <dbReference type="Google" id="ProtNLM"/>
    </source>
</evidence>
<reference evidence="3" key="2">
    <citation type="submission" date="2023-06" db="EMBL/GenBank/DDBJ databases">
        <authorList>
            <person name="Ma L."/>
            <person name="Liu K.-W."/>
            <person name="Li Z."/>
            <person name="Hsiao Y.-Y."/>
            <person name="Qi Y."/>
            <person name="Fu T."/>
            <person name="Tang G."/>
            <person name="Zhang D."/>
            <person name="Sun W.-H."/>
            <person name="Liu D.-K."/>
            <person name="Li Y."/>
            <person name="Chen G.-Z."/>
            <person name="Liu X.-D."/>
            <person name="Liao X.-Y."/>
            <person name="Jiang Y.-T."/>
            <person name="Yu X."/>
            <person name="Hao Y."/>
            <person name="Huang J."/>
            <person name="Zhao X.-W."/>
            <person name="Ke S."/>
            <person name="Chen Y.-Y."/>
            <person name="Wu W.-L."/>
            <person name="Hsu J.-L."/>
            <person name="Lin Y.-F."/>
            <person name="Huang M.-D."/>
            <person name="Li C.-Y."/>
            <person name="Huang L."/>
            <person name="Wang Z.-W."/>
            <person name="Zhao X."/>
            <person name="Zhong W.-Y."/>
            <person name="Peng D.-H."/>
            <person name="Ahmad S."/>
            <person name="Lan S."/>
            <person name="Zhang J.-S."/>
            <person name="Tsai W.-C."/>
            <person name="Van De Peer Y."/>
            <person name="Liu Z.-J."/>
        </authorList>
    </citation>
    <scope>NUCLEOTIDE SEQUENCE</scope>
    <source>
        <strain evidence="3">SCP</strain>
        <tissue evidence="3">Leaves</tissue>
    </source>
</reference>
<organism evidence="3 4">
    <name type="scientific">Acorus gramineus</name>
    <name type="common">Dwarf sweet flag</name>
    <dbReference type="NCBI Taxonomy" id="55184"/>
    <lineage>
        <taxon>Eukaryota</taxon>
        <taxon>Viridiplantae</taxon>
        <taxon>Streptophyta</taxon>
        <taxon>Embryophyta</taxon>
        <taxon>Tracheophyta</taxon>
        <taxon>Spermatophyta</taxon>
        <taxon>Magnoliopsida</taxon>
        <taxon>Liliopsida</taxon>
        <taxon>Acoraceae</taxon>
        <taxon>Acorus</taxon>
    </lineage>
</organism>
<dbReference type="InterPro" id="IPR023213">
    <property type="entry name" value="CAT-like_dom_sf"/>
</dbReference>
<dbReference type="GO" id="GO:0016740">
    <property type="term" value="F:transferase activity"/>
    <property type="evidence" value="ECO:0007669"/>
    <property type="project" value="UniProtKB-KW"/>
</dbReference>
<dbReference type="Gene3D" id="3.30.559.10">
    <property type="entry name" value="Chloramphenicol acetyltransferase-like domain"/>
    <property type="match status" value="1"/>
</dbReference>
<keyword evidence="1" id="KW-0808">Transferase</keyword>
<feature type="transmembrane region" description="Helical" evidence="2">
    <location>
        <begin position="12"/>
        <end position="34"/>
    </location>
</feature>
<dbReference type="Proteomes" id="UP001179952">
    <property type="component" value="Unassembled WGS sequence"/>
</dbReference>
<evidence type="ECO:0000256" key="2">
    <source>
        <dbReference type="SAM" id="Phobius"/>
    </source>
</evidence>
<proteinExistence type="predicted"/>
<gene>
    <name evidence="3" type="ORF">QJS04_geneDACA001580</name>
</gene>
<keyword evidence="2" id="KW-0812">Transmembrane</keyword>
<name>A0AAV9BJS5_ACOGR</name>
<comment type="caution">
    <text evidence="3">The sequence shown here is derived from an EMBL/GenBank/DDBJ whole genome shotgun (WGS) entry which is preliminary data.</text>
</comment>
<keyword evidence="2" id="KW-0472">Membrane</keyword>
<protein>
    <recommendedName>
        <fullName evidence="5">Secreted protein</fullName>
    </recommendedName>
</protein>
<evidence type="ECO:0000256" key="1">
    <source>
        <dbReference type="ARBA" id="ARBA00022679"/>
    </source>
</evidence>
<dbReference type="PANTHER" id="PTHR31896:SF12">
    <property type="entry name" value="HXXXD-TYPE ACYL-TRANSFERASE FAMILY PROTEIN"/>
    <property type="match status" value="1"/>
</dbReference>
<dbReference type="PANTHER" id="PTHR31896">
    <property type="entry name" value="FAMILY REGULATORY PROTEIN, PUTATIVE (AFU_ORTHOLOGUE AFUA_3G14730)-RELATED"/>
    <property type="match status" value="1"/>
</dbReference>